<sequence length="151" mass="16929">MSNPKCDTITDTEEARNLKLISNILTEEAIVGPYSRKVWEHFVQSPFLERGFRASREQAAALFNPVRCATPISIARLDQQVIIDKGPCGLVVPPGVSHERRPGFYPPKVRSHRGLVGVGHGMLVVRRHRELVGVGHGVLVVRVRLEHWLGW</sequence>
<dbReference type="AlphaFoldDB" id="A0A2N9HRZ4"/>
<evidence type="ECO:0000313" key="1">
    <source>
        <dbReference type="EMBL" id="SPD14454.1"/>
    </source>
</evidence>
<gene>
    <name evidence="1" type="ORF">FSB_LOCUS42336</name>
</gene>
<organism evidence="1">
    <name type="scientific">Fagus sylvatica</name>
    <name type="common">Beechnut</name>
    <dbReference type="NCBI Taxonomy" id="28930"/>
    <lineage>
        <taxon>Eukaryota</taxon>
        <taxon>Viridiplantae</taxon>
        <taxon>Streptophyta</taxon>
        <taxon>Embryophyta</taxon>
        <taxon>Tracheophyta</taxon>
        <taxon>Spermatophyta</taxon>
        <taxon>Magnoliopsida</taxon>
        <taxon>eudicotyledons</taxon>
        <taxon>Gunneridae</taxon>
        <taxon>Pentapetalae</taxon>
        <taxon>rosids</taxon>
        <taxon>fabids</taxon>
        <taxon>Fagales</taxon>
        <taxon>Fagaceae</taxon>
        <taxon>Fagus</taxon>
    </lineage>
</organism>
<dbReference type="EMBL" id="OIVN01003935">
    <property type="protein sequence ID" value="SPD14454.1"/>
    <property type="molecule type" value="Genomic_DNA"/>
</dbReference>
<protein>
    <submittedName>
        <fullName evidence="1">Uncharacterized protein</fullName>
    </submittedName>
</protein>
<reference evidence="1" key="1">
    <citation type="submission" date="2018-02" db="EMBL/GenBank/DDBJ databases">
        <authorList>
            <person name="Cohen D.B."/>
            <person name="Kent A.D."/>
        </authorList>
    </citation>
    <scope>NUCLEOTIDE SEQUENCE</scope>
</reference>
<accession>A0A2N9HRZ4</accession>
<name>A0A2N9HRZ4_FAGSY</name>
<proteinExistence type="predicted"/>